<organism evidence="6 7">
    <name type="scientific">Actinidia rufa</name>
    <dbReference type="NCBI Taxonomy" id="165716"/>
    <lineage>
        <taxon>Eukaryota</taxon>
        <taxon>Viridiplantae</taxon>
        <taxon>Streptophyta</taxon>
        <taxon>Embryophyta</taxon>
        <taxon>Tracheophyta</taxon>
        <taxon>Spermatophyta</taxon>
        <taxon>Magnoliopsida</taxon>
        <taxon>eudicotyledons</taxon>
        <taxon>Gunneridae</taxon>
        <taxon>Pentapetalae</taxon>
        <taxon>asterids</taxon>
        <taxon>Ericales</taxon>
        <taxon>Actinidiaceae</taxon>
        <taxon>Actinidia</taxon>
    </lineage>
</organism>
<accession>A0A7J0GCY3</accession>
<proteinExistence type="inferred from homology"/>
<dbReference type="SMART" id="SM00498">
    <property type="entry name" value="FH2"/>
    <property type="match status" value="1"/>
</dbReference>
<name>A0A7J0GCY3_9ERIC</name>
<evidence type="ECO:0000256" key="3">
    <source>
        <dbReference type="SAM" id="Coils"/>
    </source>
</evidence>
<evidence type="ECO:0000313" key="6">
    <source>
        <dbReference type="EMBL" id="GFZ08621.1"/>
    </source>
</evidence>
<comment type="similarity">
    <text evidence="1">Belongs to the formin-like family. Class-II subfamily.</text>
</comment>
<dbReference type="Pfam" id="PF02181">
    <property type="entry name" value="FH2"/>
    <property type="match status" value="1"/>
</dbReference>
<sequence>MELFLVGLNTLAKLMLSMPKCLNNLFHGGDQFDSDGQENYTGNKDMLGKCEQFFLELMKVPRVESKLRVFAFRITFSSQVNELRCNLNTINNAAGEVKESAKLRQIMQTILTLGNALNQGTARGSAVGFKLDSLLKLSDTRARNNKMTLMHYLCKLLAEKMPELLDFDKDLNHLEAASKIQLKSLAEEMQAVSKGLEKVEQELTASENDGAISAGFQKALKNFLDTAEAEVRSLISLYSEVGRSADSLSQYFGEDPARCPFEQVTQILAIFCKMFNKARDENEQLADAEKKKLEKEAMKEQAAAHSAKKEGVDADRSKPNYRVQKHTRSNSISEALGSLHSVG</sequence>
<dbReference type="Gene3D" id="1.20.58.2220">
    <property type="entry name" value="Formin, FH2 domain"/>
    <property type="match status" value="1"/>
</dbReference>
<comment type="caution">
    <text evidence="6">The sequence shown here is derived from an EMBL/GenBank/DDBJ whole genome shotgun (WGS) entry which is preliminary data.</text>
</comment>
<dbReference type="InterPro" id="IPR042201">
    <property type="entry name" value="FH2_Formin_sf"/>
</dbReference>
<dbReference type="OrthoDB" id="1668162at2759"/>
<dbReference type="PANTHER" id="PTHR45733:SF17">
    <property type="entry name" value="FORMIN-LIKE PROTEIN 14"/>
    <property type="match status" value="1"/>
</dbReference>
<feature type="coiled-coil region" evidence="3">
    <location>
        <begin position="182"/>
        <end position="209"/>
    </location>
</feature>
<evidence type="ECO:0000313" key="7">
    <source>
        <dbReference type="Proteomes" id="UP000585474"/>
    </source>
</evidence>
<feature type="domain" description="FH2" evidence="5">
    <location>
        <begin position="1"/>
        <end position="301"/>
    </location>
</feature>
<dbReference type="PROSITE" id="PS51444">
    <property type="entry name" value="FH2"/>
    <property type="match status" value="1"/>
</dbReference>
<keyword evidence="3" id="KW-0175">Coiled coil</keyword>
<feature type="compositionally biased region" description="Basic and acidic residues" evidence="4">
    <location>
        <begin position="307"/>
        <end position="318"/>
    </location>
</feature>
<evidence type="ECO:0000256" key="2">
    <source>
        <dbReference type="RuleBase" id="RU361260"/>
    </source>
</evidence>
<dbReference type="Proteomes" id="UP000585474">
    <property type="component" value="Unassembled WGS sequence"/>
</dbReference>
<feature type="region of interest" description="Disordered" evidence="4">
    <location>
        <begin position="290"/>
        <end position="343"/>
    </location>
</feature>
<dbReference type="SUPFAM" id="SSF101447">
    <property type="entry name" value="Formin homology 2 domain (FH2 domain)"/>
    <property type="match status" value="1"/>
</dbReference>
<protein>
    <recommendedName>
        <fullName evidence="2">Formin-like protein</fullName>
    </recommendedName>
</protein>
<feature type="compositionally biased region" description="Basic and acidic residues" evidence="4">
    <location>
        <begin position="290"/>
        <end position="299"/>
    </location>
</feature>
<evidence type="ECO:0000256" key="1">
    <source>
        <dbReference type="ARBA" id="ARBA00006468"/>
    </source>
</evidence>
<dbReference type="InterPro" id="IPR015425">
    <property type="entry name" value="FH2_Formin"/>
</dbReference>
<dbReference type="InterPro" id="IPR051144">
    <property type="entry name" value="Formin_homology_domain"/>
</dbReference>
<gene>
    <name evidence="6" type="ORF">Acr_20g0004290</name>
</gene>
<dbReference type="PANTHER" id="PTHR45733">
    <property type="entry name" value="FORMIN-J"/>
    <property type="match status" value="1"/>
</dbReference>
<dbReference type="EMBL" id="BJWL01000020">
    <property type="protein sequence ID" value="GFZ08621.1"/>
    <property type="molecule type" value="Genomic_DNA"/>
</dbReference>
<evidence type="ECO:0000259" key="5">
    <source>
        <dbReference type="PROSITE" id="PS51444"/>
    </source>
</evidence>
<evidence type="ECO:0000256" key="4">
    <source>
        <dbReference type="SAM" id="MobiDB-lite"/>
    </source>
</evidence>
<keyword evidence="7" id="KW-1185">Reference proteome</keyword>
<dbReference type="AlphaFoldDB" id="A0A7J0GCY3"/>
<reference evidence="6 7" key="1">
    <citation type="submission" date="2019-07" db="EMBL/GenBank/DDBJ databases">
        <title>De Novo Assembly of kiwifruit Actinidia rufa.</title>
        <authorList>
            <person name="Sugita-Konishi S."/>
            <person name="Sato K."/>
            <person name="Mori E."/>
            <person name="Abe Y."/>
            <person name="Kisaki G."/>
            <person name="Hamano K."/>
            <person name="Suezawa K."/>
            <person name="Otani M."/>
            <person name="Fukuda T."/>
            <person name="Manabe T."/>
            <person name="Gomi K."/>
            <person name="Tabuchi M."/>
            <person name="Akimitsu K."/>
            <person name="Kataoka I."/>
        </authorList>
    </citation>
    <scope>NUCLEOTIDE SEQUENCE [LARGE SCALE GENOMIC DNA]</scope>
    <source>
        <strain evidence="7">cv. Fuchu</strain>
    </source>
</reference>